<dbReference type="EMBL" id="FOZV01000004">
    <property type="protein sequence ID" value="SFS70804.1"/>
    <property type="molecule type" value="Genomic_DNA"/>
</dbReference>
<keyword evidence="2" id="KW-1185">Reference proteome</keyword>
<dbReference type="Proteomes" id="UP000198788">
    <property type="component" value="Unassembled WGS sequence"/>
</dbReference>
<gene>
    <name evidence="1" type="ORF">SAMN05192570_2091</name>
</gene>
<dbReference type="AlphaFoldDB" id="A0A1I6S1K0"/>
<name>A0A1I6S1K0_9CAUL</name>
<protein>
    <submittedName>
        <fullName evidence="1">Uncharacterized protein</fullName>
    </submittedName>
</protein>
<dbReference type="RefSeq" id="WP_092310044.1">
    <property type="nucleotide sequence ID" value="NZ_FOZV01000004.1"/>
</dbReference>
<evidence type="ECO:0000313" key="2">
    <source>
        <dbReference type="Proteomes" id="UP000198788"/>
    </source>
</evidence>
<dbReference type="STRING" id="871741.SAMN05192570_2091"/>
<accession>A0A1I6S1K0</accession>
<reference evidence="2" key="1">
    <citation type="submission" date="2016-10" db="EMBL/GenBank/DDBJ databases">
        <authorList>
            <person name="Varghese N."/>
            <person name="Submissions S."/>
        </authorList>
    </citation>
    <scope>NUCLEOTIDE SEQUENCE [LARGE SCALE GENOMIC DNA]</scope>
    <source>
        <strain evidence="2">CGMCC 1.10683</strain>
    </source>
</reference>
<organism evidence="1 2">
    <name type="scientific">Brevundimonas viscosa</name>
    <dbReference type="NCBI Taxonomy" id="871741"/>
    <lineage>
        <taxon>Bacteria</taxon>
        <taxon>Pseudomonadati</taxon>
        <taxon>Pseudomonadota</taxon>
        <taxon>Alphaproteobacteria</taxon>
        <taxon>Caulobacterales</taxon>
        <taxon>Caulobacteraceae</taxon>
        <taxon>Brevundimonas</taxon>
    </lineage>
</organism>
<evidence type="ECO:0000313" key="1">
    <source>
        <dbReference type="EMBL" id="SFS70804.1"/>
    </source>
</evidence>
<sequence length="136" mass="13740">MNRLMIGAALSARLHAAEAAIDQAMADTAGLAAALPAARVEAALSATAGQKAFDEAAASLSALADARSHIVRTHLALAALARVLGLEILAVGQLDKPGDRPPVGGDGDDSAVTRILVNKSCENTPNKPLPEQAALC</sequence>
<proteinExistence type="predicted"/>